<dbReference type="SUPFAM" id="SSF54211">
    <property type="entry name" value="Ribosomal protein S5 domain 2-like"/>
    <property type="match status" value="1"/>
</dbReference>
<keyword evidence="1" id="KW-0067">ATP-binding</keyword>
<evidence type="ECO:0000313" key="4">
    <source>
        <dbReference type="Proteomes" id="UP001141422"/>
    </source>
</evidence>
<dbReference type="Proteomes" id="UP001141422">
    <property type="component" value="Unassembled WGS sequence"/>
</dbReference>
<dbReference type="GO" id="GO:0016301">
    <property type="term" value="F:kinase activity"/>
    <property type="evidence" value="ECO:0007669"/>
    <property type="project" value="UniProtKB-KW"/>
</dbReference>
<keyword evidence="1" id="KW-0808">Transferase</keyword>
<dbReference type="Gene3D" id="3.30.230.10">
    <property type="match status" value="1"/>
</dbReference>
<comment type="catalytic activity">
    <reaction evidence="1">
        <text>(R)-pantoate + ATP = (R)-4-phosphopantoate + ADP + H(+)</text>
        <dbReference type="Rhea" id="RHEA:28246"/>
        <dbReference type="ChEBI" id="CHEBI:15378"/>
        <dbReference type="ChEBI" id="CHEBI:15980"/>
        <dbReference type="ChEBI" id="CHEBI:30616"/>
        <dbReference type="ChEBI" id="CHEBI:61294"/>
        <dbReference type="ChEBI" id="CHEBI:456216"/>
        <dbReference type="EC" id="2.7.1.169"/>
    </reaction>
</comment>
<evidence type="ECO:0000259" key="2">
    <source>
        <dbReference type="Pfam" id="PF00288"/>
    </source>
</evidence>
<dbReference type="InterPro" id="IPR012043">
    <property type="entry name" value="PoK"/>
</dbReference>
<feature type="domain" description="GHMP kinase N-terminal" evidence="2">
    <location>
        <begin position="80"/>
        <end position="150"/>
    </location>
</feature>
<keyword evidence="4" id="KW-1185">Reference proteome</keyword>
<comment type="function">
    <text evidence="1">Phosphorylates (R)-pantoate to form (R)-4-phosphopantoate in the CoA biosynthesis pathway.</text>
</comment>
<dbReference type="Pfam" id="PF00288">
    <property type="entry name" value="GHMP_kinases_N"/>
    <property type="match status" value="1"/>
</dbReference>
<keyword evidence="1" id="KW-0173">Coenzyme A biosynthesis</keyword>
<comment type="pathway">
    <text evidence="1">Cofactor biosynthesis; coenzyme A biosynthesis.</text>
</comment>
<dbReference type="EC" id="2.7.1.169" evidence="1"/>
<dbReference type="RefSeq" id="WP_268923884.1">
    <property type="nucleotide sequence ID" value="NZ_JAPTGB010000001.1"/>
</dbReference>
<dbReference type="InterPro" id="IPR014721">
    <property type="entry name" value="Ribsml_uS5_D2-typ_fold_subgr"/>
</dbReference>
<evidence type="ECO:0000256" key="1">
    <source>
        <dbReference type="HAMAP-Rule" id="MF_02223"/>
    </source>
</evidence>
<dbReference type="PIRSF" id="PIRSF016896">
    <property type="entry name" value="GHMP_arc_MJ0969"/>
    <property type="match status" value="1"/>
</dbReference>
<name>A0ABT4IEI0_9EURY</name>
<dbReference type="PANTHER" id="PTHR42282:SF1">
    <property type="entry name" value="PANTOATE KINASE"/>
    <property type="match status" value="1"/>
</dbReference>
<comment type="caution">
    <text evidence="3">The sequence shown here is derived from an EMBL/GenBank/DDBJ whole genome shotgun (WGS) entry which is preliminary data.</text>
</comment>
<proteinExistence type="inferred from homology"/>
<dbReference type="HAMAP" id="MF_02223">
    <property type="entry name" value="Pantoate_kinase"/>
    <property type="match status" value="1"/>
</dbReference>
<sequence>MERTAVAFAPGHISGYFQRIDGDTPRTTGSCGAGLVINRGVTATVRPADRISVVITDHLPTGDPLIRYGSGLIEELLGSFGISAAVETVADLPIGAGFGMSAAAILATLTAANAVFDLGLTECGIAERAHMLEVSHNTGLGDVAAAAGGGLAVRTAPGITGVATRMFPDADLCTVTFGSIFTPDIISSPEQMRKVSAAFPDRTPANLTEFMQNSREFAEASGLIPREIRPVLAACDDAGIPASMTMLGCGVFATGRDAHEILAGFGRAIPLKLCPHGPTLMEM</sequence>
<keyword evidence="1" id="KW-0547">Nucleotide-binding</keyword>
<protein>
    <recommendedName>
        <fullName evidence="1">Pantoate kinase</fullName>
        <shortName evidence="1">PoK</shortName>
        <ecNumber evidence="1">2.7.1.169</ecNumber>
    </recommendedName>
</protein>
<reference evidence="3" key="1">
    <citation type="submission" date="2022-12" db="EMBL/GenBank/DDBJ databases">
        <title>Isolation and characterisation of novel Methanocorpusculum spp. from native Australian herbivores indicates the genus is ancestrally host-associated.</title>
        <authorList>
            <person name="Volmer J.G."/>
            <person name="Soo R.M."/>
            <person name="Evans P.N."/>
            <person name="Hoedt E.C."/>
            <person name="Astorga Alsina A.L."/>
            <person name="Woodcroft B.J."/>
            <person name="Tyson G.W."/>
            <person name="Hugenholtz P."/>
            <person name="Morrison M."/>
        </authorList>
    </citation>
    <scope>NUCLEOTIDE SEQUENCE</scope>
    <source>
        <strain evidence="3">MG</strain>
    </source>
</reference>
<gene>
    <name evidence="3" type="ORF">O0S10_00290</name>
</gene>
<keyword evidence="1 3" id="KW-0418">Kinase</keyword>
<comment type="similarity">
    <text evidence="1">Belongs to the GHMP kinase family. PoK subfamily.</text>
</comment>
<evidence type="ECO:0000313" key="3">
    <source>
        <dbReference type="EMBL" id="MCZ0859662.1"/>
    </source>
</evidence>
<dbReference type="InterPro" id="IPR020568">
    <property type="entry name" value="Ribosomal_Su5_D2-typ_SF"/>
</dbReference>
<organism evidence="3 4">
    <name type="scientific">Methanocorpusculum petauri</name>
    <dbReference type="NCBI Taxonomy" id="3002863"/>
    <lineage>
        <taxon>Archaea</taxon>
        <taxon>Methanobacteriati</taxon>
        <taxon>Methanobacteriota</taxon>
        <taxon>Stenosarchaea group</taxon>
        <taxon>Methanomicrobia</taxon>
        <taxon>Methanomicrobiales</taxon>
        <taxon>Methanocorpusculaceae</taxon>
        <taxon>Methanocorpusculum</taxon>
    </lineage>
</organism>
<accession>A0ABT4IEI0</accession>
<dbReference type="PANTHER" id="PTHR42282">
    <property type="entry name" value="PANTOATE KINASE-RELATED"/>
    <property type="match status" value="1"/>
</dbReference>
<dbReference type="EMBL" id="JAPTGB010000001">
    <property type="protein sequence ID" value="MCZ0859662.1"/>
    <property type="molecule type" value="Genomic_DNA"/>
</dbReference>
<dbReference type="InterPro" id="IPR006204">
    <property type="entry name" value="GHMP_kinase_N_dom"/>
</dbReference>